<comment type="catalytic activity">
    <reaction evidence="11">
        <text>hydrogencarbonate + L-glutamine + 2 ATP + H2O = carbamoyl phosphate + L-glutamate + 2 ADP + phosphate + 2 H(+)</text>
        <dbReference type="Rhea" id="RHEA:18633"/>
        <dbReference type="ChEBI" id="CHEBI:15377"/>
        <dbReference type="ChEBI" id="CHEBI:15378"/>
        <dbReference type="ChEBI" id="CHEBI:17544"/>
        <dbReference type="ChEBI" id="CHEBI:29985"/>
        <dbReference type="ChEBI" id="CHEBI:30616"/>
        <dbReference type="ChEBI" id="CHEBI:43474"/>
        <dbReference type="ChEBI" id="CHEBI:58228"/>
        <dbReference type="ChEBI" id="CHEBI:58359"/>
        <dbReference type="ChEBI" id="CHEBI:456216"/>
        <dbReference type="EC" id="6.3.5.5"/>
    </reaction>
</comment>
<dbReference type="InterPro" id="IPR017926">
    <property type="entry name" value="GATASE"/>
</dbReference>
<dbReference type="InterPro" id="IPR002474">
    <property type="entry name" value="CarbamoylP_synth_ssu_N"/>
</dbReference>
<evidence type="ECO:0000256" key="9">
    <source>
        <dbReference type="ARBA" id="ARBA00022975"/>
    </source>
</evidence>
<dbReference type="SMART" id="SM01097">
    <property type="entry name" value="CPSase_sm_chain"/>
    <property type="match status" value="1"/>
</dbReference>
<dbReference type="PRINTS" id="PR00099">
    <property type="entry name" value="CPSGATASE"/>
</dbReference>
<keyword evidence="6" id="KW-0547">Nucleotide-binding</keyword>
<comment type="similarity">
    <text evidence="3">Belongs to the CarA family.</text>
</comment>
<accession>A0A0W8FLK4</accession>
<dbReference type="EC" id="6.3.5.5" evidence="4"/>
<dbReference type="GO" id="GO:0006207">
    <property type="term" value="P:'de novo' pyrimidine nucleobase biosynthetic process"/>
    <property type="evidence" value="ECO:0007669"/>
    <property type="project" value="InterPro"/>
</dbReference>
<proteinExistence type="inferred from homology"/>
<dbReference type="InterPro" id="IPR006274">
    <property type="entry name" value="CarbamoylP_synth_ssu"/>
</dbReference>
<evidence type="ECO:0000256" key="8">
    <source>
        <dbReference type="ARBA" id="ARBA00022962"/>
    </source>
</evidence>
<dbReference type="GO" id="GO:0005524">
    <property type="term" value="F:ATP binding"/>
    <property type="evidence" value="ECO:0007669"/>
    <property type="project" value="UniProtKB-KW"/>
</dbReference>
<dbReference type="PRINTS" id="PR00096">
    <property type="entry name" value="GATASE"/>
</dbReference>
<evidence type="ECO:0000259" key="13">
    <source>
        <dbReference type="SMART" id="SM01097"/>
    </source>
</evidence>
<evidence type="ECO:0000256" key="10">
    <source>
        <dbReference type="ARBA" id="ARBA00044340"/>
    </source>
</evidence>
<dbReference type="AlphaFoldDB" id="A0A0W8FLK4"/>
<dbReference type="PRINTS" id="PR00097">
    <property type="entry name" value="ANTSNTHASEII"/>
</dbReference>
<dbReference type="GO" id="GO:0006541">
    <property type="term" value="P:glutamine metabolic process"/>
    <property type="evidence" value="ECO:0007669"/>
    <property type="project" value="InterPro"/>
</dbReference>
<dbReference type="GO" id="GO:0006221">
    <property type="term" value="P:pyrimidine nucleotide biosynthetic process"/>
    <property type="evidence" value="ECO:0007669"/>
    <property type="project" value="UniProtKB-KW"/>
</dbReference>
<dbReference type="NCBIfam" id="NF009475">
    <property type="entry name" value="PRK12838.1"/>
    <property type="match status" value="1"/>
</dbReference>
<feature type="domain" description="Carbamoyl-phosphate synthase small subunit N-terminal" evidence="13">
    <location>
        <begin position="8"/>
        <end position="138"/>
    </location>
</feature>
<keyword evidence="5 14" id="KW-0436">Ligase</keyword>
<sequence>MPLLNQKRRALLVLEDGSVFEGNAFAGSGETMGEVVFNTGMSGYQEVITDPSYKGQIVTMTYPLVGNYGINDEDMESAGIHLEGFIVKEYQPNPSNWRMKQSLKTFLESYGKIGIEGIDTRALTRRLRLSGAMKGIITTESKDIKLLLTKVRAYPGLVGRDLVCEVTCSNPYIWENSTPHTDKFPSRKTARKLRVAVLDCGVKYNILRLLEKNDCEVLVLPASSKADEILNLKPDGVLLSNGPGDPAALPYIVDTVRTVIGKVPVFGICLGHQMIGQAIGGYTEKLKFGHHGINQPVKNVDTGRIEITSQNHGFVVVPESIAKKTKKTYHNLNDNTSEGMQMPLTMSVQYHPEAAPGPRDTEYLFLQFVKMMKKEKRKTT</sequence>
<keyword evidence="7" id="KW-0067">ATP-binding</keyword>
<evidence type="ECO:0000256" key="2">
    <source>
        <dbReference type="ARBA" id="ARBA00005077"/>
    </source>
</evidence>
<dbReference type="InterPro" id="IPR050472">
    <property type="entry name" value="Anth_synth/Amidotransfase"/>
</dbReference>
<dbReference type="PROSITE" id="PS51273">
    <property type="entry name" value="GATASE_TYPE_1"/>
    <property type="match status" value="1"/>
</dbReference>
<dbReference type="Gene3D" id="3.50.30.20">
    <property type="entry name" value="Carbamoyl-phosphate synthase small subunit, N-terminal domain"/>
    <property type="match status" value="1"/>
</dbReference>
<keyword evidence="8" id="KW-0315">Glutamine amidotransferase</keyword>
<dbReference type="GO" id="GO:0004359">
    <property type="term" value="F:glutaminase activity"/>
    <property type="evidence" value="ECO:0007669"/>
    <property type="project" value="RHEA"/>
</dbReference>
<dbReference type="EMBL" id="LNQE01001021">
    <property type="protein sequence ID" value="KUG21789.1"/>
    <property type="molecule type" value="Genomic_DNA"/>
</dbReference>
<dbReference type="GO" id="GO:0004088">
    <property type="term" value="F:carbamoyl-phosphate synthase (glutamine-hydrolyzing) activity"/>
    <property type="evidence" value="ECO:0007669"/>
    <property type="project" value="UniProtKB-EC"/>
</dbReference>
<comment type="caution">
    <text evidence="14">The sequence shown here is derived from an EMBL/GenBank/DDBJ whole genome shotgun (WGS) entry which is preliminary data.</text>
</comment>
<dbReference type="Pfam" id="PF00988">
    <property type="entry name" value="CPSase_sm_chain"/>
    <property type="match status" value="1"/>
</dbReference>
<evidence type="ECO:0000256" key="5">
    <source>
        <dbReference type="ARBA" id="ARBA00022598"/>
    </source>
</evidence>
<evidence type="ECO:0000256" key="1">
    <source>
        <dbReference type="ARBA" id="ARBA00004812"/>
    </source>
</evidence>
<dbReference type="SUPFAM" id="SSF52021">
    <property type="entry name" value="Carbamoyl phosphate synthetase, small subunit N-terminal domain"/>
    <property type="match status" value="1"/>
</dbReference>
<dbReference type="InterPro" id="IPR036480">
    <property type="entry name" value="CarbP_synth_ssu_N_sf"/>
</dbReference>
<dbReference type="SUPFAM" id="SSF52317">
    <property type="entry name" value="Class I glutamine amidotransferase-like"/>
    <property type="match status" value="1"/>
</dbReference>
<evidence type="ECO:0000256" key="11">
    <source>
        <dbReference type="ARBA" id="ARBA00048816"/>
    </source>
</evidence>
<keyword evidence="9" id="KW-0665">Pyrimidine biosynthesis</keyword>
<protein>
    <recommendedName>
        <fullName evidence="4">carbamoyl-phosphate synthase (glutamine-hydrolyzing)</fullName>
        <ecNumber evidence="4">6.3.5.5</ecNumber>
    </recommendedName>
    <alternativeName>
        <fullName evidence="10">Arginine-specific carbamoyl phosphate synthetase, glutamine chain</fullName>
    </alternativeName>
</protein>
<dbReference type="NCBIfam" id="TIGR01368">
    <property type="entry name" value="CPSaseIIsmall"/>
    <property type="match status" value="1"/>
</dbReference>
<dbReference type="FunFam" id="3.50.30.20:FF:000001">
    <property type="entry name" value="Carbamoyl-phosphate synthase small chain"/>
    <property type="match status" value="1"/>
</dbReference>
<evidence type="ECO:0000256" key="4">
    <source>
        <dbReference type="ARBA" id="ARBA00012738"/>
    </source>
</evidence>
<evidence type="ECO:0000313" key="14">
    <source>
        <dbReference type="EMBL" id="KUG21789.1"/>
    </source>
</evidence>
<gene>
    <name evidence="14" type="ORF">ASZ90_008446</name>
</gene>
<dbReference type="HAMAP" id="MF_01209">
    <property type="entry name" value="CPSase_S_chain"/>
    <property type="match status" value="1"/>
</dbReference>
<name>A0A0W8FLK4_9ZZZZ</name>
<dbReference type="Pfam" id="PF00117">
    <property type="entry name" value="GATase"/>
    <property type="match status" value="1"/>
</dbReference>
<dbReference type="PANTHER" id="PTHR43418:SF7">
    <property type="entry name" value="CARBAMOYL-PHOSPHATE SYNTHASE SMALL CHAIN"/>
    <property type="match status" value="1"/>
</dbReference>
<evidence type="ECO:0000256" key="7">
    <source>
        <dbReference type="ARBA" id="ARBA00022840"/>
    </source>
</evidence>
<dbReference type="CDD" id="cd01744">
    <property type="entry name" value="GATase1_CPSase"/>
    <property type="match status" value="1"/>
</dbReference>
<dbReference type="InterPro" id="IPR035686">
    <property type="entry name" value="CPSase_GATase1"/>
</dbReference>
<evidence type="ECO:0000256" key="12">
    <source>
        <dbReference type="ARBA" id="ARBA00049285"/>
    </source>
</evidence>
<dbReference type="InterPro" id="IPR029062">
    <property type="entry name" value="Class_I_gatase-like"/>
</dbReference>
<evidence type="ECO:0000256" key="3">
    <source>
        <dbReference type="ARBA" id="ARBA00007800"/>
    </source>
</evidence>
<comment type="catalytic activity">
    <reaction evidence="12">
        <text>L-glutamine + H2O = L-glutamate + NH4(+)</text>
        <dbReference type="Rhea" id="RHEA:15889"/>
        <dbReference type="ChEBI" id="CHEBI:15377"/>
        <dbReference type="ChEBI" id="CHEBI:28938"/>
        <dbReference type="ChEBI" id="CHEBI:29985"/>
        <dbReference type="ChEBI" id="CHEBI:58359"/>
    </reaction>
</comment>
<comment type="pathway">
    <text evidence="1">Pyrimidine metabolism; UMP biosynthesis via de novo pathway; (S)-dihydroorotate from bicarbonate: step 1/3.</text>
</comment>
<reference evidence="14" key="1">
    <citation type="journal article" date="2015" name="Proc. Natl. Acad. Sci. U.S.A.">
        <title>Networks of energetic and metabolic interactions define dynamics in microbial communities.</title>
        <authorList>
            <person name="Embree M."/>
            <person name="Liu J.K."/>
            <person name="Al-Bassam M.M."/>
            <person name="Zengler K."/>
        </authorList>
    </citation>
    <scope>NUCLEOTIDE SEQUENCE</scope>
</reference>
<comment type="pathway">
    <text evidence="2">Amino-acid biosynthesis; L-arginine biosynthesis; carbamoyl phosphate from bicarbonate: step 1/1.</text>
</comment>
<evidence type="ECO:0000256" key="6">
    <source>
        <dbReference type="ARBA" id="ARBA00022741"/>
    </source>
</evidence>
<organism evidence="14">
    <name type="scientific">hydrocarbon metagenome</name>
    <dbReference type="NCBI Taxonomy" id="938273"/>
    <lineage>
        <taxon>unclassified sequences</taxon>
        <taxon>metagenomes</taxon>
        <taxon>ecological metagenomes</taxon>
    </lineage>
</organism>
<dbReference type="Gene3D" id="3.40.50.880">
    <property type="match status" value="1"/>
</dbReference>
<dbReference type="PANTHER" id="PTHR43418">
    <property type="entry name" value="MULTIFUNCTIONAL TRYPTOPHAN BIOSYNTHESIS PROTEIN-RELATED"/>
    <property type="match status" value="1"/>
</dbReference>